<dbReference type="InterPro" id="IPR008915">
    <property type="entry name" value="Peptidase_M50"/>
</dbReference>
<evidence type="ECO:0000256" key="4">
    <source>
        <dbReference type="ARBA" id="ARBA00023136"/>
    </source>
</evidence>
<comment type="caution">
    <text evidence="7">The sequence shown here is derived from an EMBL/GenBank/DDBJ whole genome shotgun (WGS) entry which is preliminary data.</text>
</comment>
<dbReference type="Pfam" id="PF02163">
    <property type="entry name" value="Peptidase_M50"/>
    <property type="match status" value="1"/>
</dbReference>
<accession>A0A2H9QSV0</accession>
<evidence type="ECO:0000256" key="1">
    <source>
        <dbReference type="ARBA" id="ARBA00004127"/>
    </source>
</evidence>
<dbReference type="GO" id="GO:0004222">
    <property type="term" value="F:metalloendopeptidase activity"/>
    <property type="evidence" value="ECO:0007669"/>
    <property type="project" value="InterPro"/>
</dbReference>
<dbReference type="EMBL" id="PFUW01000037">
    <property type="protein sequence ID" value="PJB03671.1"/>
    <property type="molecule type" value="Genomic_DNA"/>
</dbReference>
<feature type="transmembrane region" description="Helical" evidence="5">
    <location>
        <begin position="59"/>
        <end position="78"/>
    </location>
</feature>
<dbReference type="PANTHER" id="PTHR13325:SF3">
    <property type="entry name" value="MEMBRANE-BOUND TRANSCRIPTION FACTOR SITE-2 PROTEASE"/>
    <property type="match status" value="1"/>
</dbReference>
<comment type="subcellular location">
    <subcellularLocation>
        <location evidence="1">Endomembrane system</location>
        <topology evidence="1">Multi-pass membrane protein</topology>
    </subcellularLocation>
</comment>
<dbReference type="Proteomes" id="UP000228888">
    <property type="component" value="Unassembled WGS sequence"/>
</dbReference>
<feature type="transmembrane region" description="Helical" evidence="5">
    <location>
        <begin position="409"/>
        <end position="430"/>
    </location>
</feature>
<feature type="transmembrane region" description="Helical" evidence="5">
    <location>
        <begin position="114"/>
        <end position="135"/>
    </location>
</feature>
<evidence type="ECO:0000256" key="3">
    <source>
        <dbReference type="ARBA" id="ARBA00022989"/>
    </source>
</evidence>
<name>A0A2H9QSV0_HUBC1</name>
<keyword evidence="4 5" id="KW-0472">Membrane</keyword>
<sequence length="492" mass="55909">MSHALIISKASRVRCFKIKDRVIKAIYKIINRPLQSHFLLCKKFIQSSKPTFYNLTNKFMSWLYLLGWVALFTAIYFLTRKSWRKEGIFLLLPTKKGTNFIKQFGQKHSKFFKWFGNVSIVVGIVCSVIMVYLLILNLQIYFSHPEIAGPAVKILLPIEVDSPYVLSISWHIFLICIVLLLIFHELAHAFVATAQKIKVRELGLAFIGIGPVPIGPIGAFTAPDEKQVAKTTILNRMRIFAAGPGANILIIGMLTFVFITLFAAISSISPQGVLISNVTYCENIEQLESEQPHNTICNPSLDGLNVSQNVVIYKLRCNEQEYQISDYASLYNSTSKFKPGQNATLLTSAGEYNFSFIKNPTTNKTSIGIMFSLFSDKNTLVMNVVNFFNLHLNLPLLKYGYYAPTFENNVFFLLCWLFVINLFVGLFNLLPLKPLDGGYICEDLLNLLVKNTKAIHYLKFSIYFLVFALLLANIFNQQFFAFVLFIQSVFPF</sequence>
<feature type="transmembrane region" description="Helical" evidence="5">
    <location>
        <begin position="168"/>
        <end position="190"/>
    </location>
</feature>
<keyword evidence="3 5" id="KW-1133">Transmembrane helix</keyword>
<feature type="domain" description="Peptidase M50" evidence="6">
    <location>
        <begin position="173"/>
        <end position="469"/>
    </location>
</feature>
<feature type="transmembrane region" description="Helical" evidence="5">
    <location>
        <begin position="202"/>
        <end position="222"/>
    </location>
</feature>
<reference evidence="8" key="1">
    <citation type="submission" date="2017-09" db="EMBL/GenBank/DDBJ databases">
        <title>Depth-based differentiation of microbial function through sediment-hosted aquifers and enrichment of novel symbionts in the deep terrestrial subsurface.</title>
        <authorList>
            <person name="Probst A.J."/>
            <person name="Ladd B."/>
            <person name="Jarett J.K."/>
            <person name="Geller-Mcgrath D.E."/>
            <person name="Sieber C.M.K."/>
            <person name="Emerson J.B."/>
            <person name="Anantharaman K."/>
            <person name="Thomas B.C."/>
            <person name="Malmstrom R."/>
            <person name="Stieglmeier M."/>
            <person name="Klingl A."/>
            <person name="Woyke T."/>
            <person name="Ryan C.M."/>
            <person name="Banfield J.F."/>
        </authorList>
    </citation>
    <scope>NUCLEOTIDE SEQUENCE [LARGE SCALE GENOMIC DNA]</scope>
</reference>
<evidence type="ECO:0000313" key="7">
    <source>
        <dbReference type="EMBL" id="PJB03671.1"/>
    </source>
</evidence>
<keyword evidence="2 5" id="KW-0812">Transmembrane</keyword>
<evidence type="ECO:0000259" key="6">
    <source>
        <dbReference type="Pfam" id="PF02163"/>
    </source>
</evidence>
<evidence type="ECO:0000313" key="8">
    <source>
        <dbReference type="Proteomes" id="UP000228888"/>
    </source>
</evidence>
<dbReference type="GO" id="GO:0005737">
    <property type="term" value="C:cytoplasm"/>
    <property type="evidence" value="ECO:0007669"/>
    <property type="project" value="TreeGrafter"/>
</dbReference>
<evidence type="ECO:0000256" key="5">
    <source>
        <dbReference type="SAM" id="Phobius"/>
    </source>
</evidence>
<dbReference type="PANTHER" id="PTHR13325">
    <property type="entry name" value="PROTEASE M50 MEMBRANE-BOUND TRANSCRIPTION FACTOR SITE 2 PROTEASE"/>
    <property type="match status" value="1"/>
</dbReference>
<evidence type="ECO:0000256" key="2">
    <source>
        <dbReference type="ARBA" id="ARBA00022692"/>
    </source>
</evidence>
<proteinExistence type="predicted"/>
<dbReference type="GO" id="GO:0012505">
    <property type="term" value="C:endomembrane system"/>
    <property type="evidence" value="ECO:0007669"/>
    <property type="project" value="UniProtKB-SubCell"/>
</dbReference>
<feature type="transmembrane region" description="Helical" evidence="5">
    <location>
        <begin position="460"/>
        <end position="486"/>
    </location>
</feature>
<protein>
    <recommendedName>
        <fullName evidence="6">Peptidase M50 domain-containing protein</fullName>
    </recommendedName>
</protein>
<organism evidence="7 8">
    <name type="scientific">Huberarchaeum crystalense</name>
    <dbReference type="NCBI Taxonomy" id="2014257"/>
    <lineage>
        <taxon>Archaea</taxon>
        <taxon>Candidatus Huberarchaeota</taxon>
        <taxon>Candidatus Huberarchaeia</taxon>
        <taxon>Candidatus Huberarchaeales</taxon>
        <taxon>Candidatus Huberarchaeaceae</taxon>
        <taxon>Candidatus Huberarchaeum</taxon>
    </lineage>
</organism>
<feature type="transmembrane region" description="Helical" evidence="5">
    <location>
        <begin position="242"/>
        <end position="265"/>
    </location>
</feature>
<dbReference type="GO" id="GO:0016020">
    <property type="term" value="C:membrane"/>
    <property type="evidence" value="ECO:0007669"/>
    <property type="project" value="InterPro"/>
</dbReference>
<dbReference type="AlphaFoldDB" id="A0A2H9QSV0"/>
<dbReference type="CDD" id="cd05709">
    <property type="entry name" value="S2P-M50"/>
    <property type="match status" value="1"/>
</dbReference>
<dbReference type="InterPro" id="IPR001193">
    <property type="entry name" value="MBTPS2"/>
</dbReference>
<gene>
    <name evidence="7" type="ORF">CO124_02030</name>
</gene>
<dbReference type="GO" id="GO:0031293">
    <property type="term" value="P:membrane protein intracellular domain proteolysis"/>
    <property type="evidence" value="ECO:0007669"/>
    <property type="project" value="TreeGrafter"/>
</dbReference>